<sequence>MTTRTRTALGALLIVVVVLATGVYLWQAGGPSGTAAAAAPGGASITLVDQRDGGDAVSTTDPGQTDGPRTPTGLRCQRVYTAGGTTVCLRLAGIGPSFEAAVIVGGAEVKTIPLPGVPSRARVSASGKVVSWTVFVTGDSYASAGGFSTRTGYYDLRDGTLVESLETFALTVDGVAHTALDVNYWGMTFQTDDTTFYATVGTGGRRWLIKGSTSAKTAATVRQGPECPSLSPDGKHLAYKKATKWVGRWELAVEDLETGTEKVLPNTSGIDDQAAWLDDNTLAYGVPSQQTGVPGIYRVQSNGTTDPILIATAASSPVPNR</sequence>
<comment type="caution">
    <text evidence="2">The sequence shown here is derived from an EMBL/GenBank/DDBJ whole genome shotgun (WGS) entry which is preliminary data.</text>
</comment>
<dbReference type="SUPFAM" id="SSF69322">
    <property type="entry name" value="Tricorn protease domain 2"/>
    <property type="match status" value="1"/>
</dbReference>
<reference evidence="2 3" key="1">
    <citation type="submission" date="2018-03" db="EMBL/GenBank/DDBJ databases">
        <title>Genomic Encyclopedia of Archaeal and Bacterial Type Strains, Phase II (KMG-II): from individual species to whole genera.</title>
        <authorList>
            <person name="Goeker M."/>
        </authorList>
    </citation>
    <scope>NUCLEOTIDE SEQUENCE [LARGE SCALE GENOMIC DNA]</scope>
    <source>
        <strain evidence="2 3">DSM 44720</strain>
    </source>
</reference>
<dbReference type="AlphaFoldDB" id="A0A2T0T508"/>
<dbReference type="Proteomes" id="UP000239494">
    <property type="component" value="Unassembled WGS sequence"/>
</dbReference>
<protein>
    <submittedName>
        <fullName evidence="2">WD40 repeat protein</fullName>
    </submittedName>
</protein>
<proteinExistence type="predicted"/>
<dbReference type="RefSeq" id="WP_106189224.1">
    <property type="nucleotide sequence ID" value="NZ_PVTF01000006.1"/>
</dbReference>
<name>A0A2T0T508_9PSEU</name>
<dbReference type="InterPro" id="IPR011042">
    <property type="entry name" value="6-blade_b-propeller_TolB-like"/>
</dbReference>
<dbReference type="InterPro" id="IPR011659">
    <property type="entry name" value="WD40"/>
</dbReference>
<dbReference type="OrthoDB" id="9808778at2"/>
<keyword evidence="3" id="KW-1185">Reference proteome</keyword>
<gene>
    <name evidence="2" type="ORF">CLV43_106455</name>
</gene>
<evidence type="ECO:0000313" key="2">
    <source>
        <dbReference type="EMBL" id="PRY40714.1"/>
    </source>
</evidence>
<evidence type="ECO:0000256" key="1">
    <source>
        <dbReference type="SAM" id="MobiDB-lite"/>
    </source>
</evidence>
<accession>A0A2T0T508</accession>
<evidence type="ECO:0000313" key="3">
    <source>
        <dbReference type="Proteomes" id="UP000239494"/>
    </source>
</evidence>
<organism evidence="2 3">
    <name type="scientific">Umezawaea tangerina</name>
    <dbReference type="NCBI Taxonomy" id="84725"/>
    <lineage>
        <taxon>Bacteria</taxon>
        <taxon>Bacillati</taxon>
        <taxon>Actinomycetota</taxon>
        <taxon>Actinomycetes</taxon>
        <taxon>Pseudonocardiales</taxon>
        <taxon>Pseudonocardiaceae</taxon>
        <taxon>Umezawaea</taxon>
    </lineage>
</organism>
<dbReference type="Pfam" id="PF07676">
    <property type="entry name" value="PD40"/>
    <property type="match status" value="1"/>
</dbReference>
<dbReference type="EMBL" id="PVTF01000006">
    <property type="protein sequence ID" value="PRY40714.1"/>
    <property type="molecule type" value="Genomic_DNA"/>
</dbReference>
<feature type="region of interest" description="Disordered" evidence="1">
    <location>
        <begin position="51"/>
        <end position="71"/>
    </location>
</feature>
<dbReference type="Gene3D" id="2.120.10.30">
    <property type="entry name" value="TolB, C-terminal domain"/>
    <property type="match status" value="1"/>
</dbReference>